<dbReference type="AlphaFoldDB" id="A0A165YAK8"/>
<dbReference type="EMBL" id="KV417702">
    <property type="protein sequence ID" value="KZP09368.1"/>
    <property type="molecule type" value="Genomic_DNA"/>
</dbReference>
<evidence type="ECO:0000313" key="1">
    <source>
        <dbReference type="EMBL" id="KZP09368.1"/>
    </source>
</evidence>
<reference evidence="1 2" key="1">
    <citation type="journal article" date="2016" name="Mol. Biol. Evol.">
        <title>Comparative Genomics of Early-Diverging Mushroom-Forming Fungi Provides Insights into the Origins of Lignocellulose Decay Capabilities.</title>
        <authorList>
            <person name="Nagy L.G."/>
            <person name="Riley R."/>
            <person name="Tritt A."/>
            <person name="Adam C."/>
            <person name="Daum C."/>
            <person name="Floudas D."/>
            <person name="Sun H."/>
            <person name="Yadav J.S."/>
            <person name="Pangilinan J."/>
            <person name="Larsson K.H."/>
            <person name="Matsuura K."/>
            <person name="Barry K."/>
            <person name="Labutti K."/>
            <person name="Kuo R."/>
            <person name="Ohm R.A."/>
            <person name="Bhattacharya S.S."/>
            <person name="Shirouzu T."/>
            <person name="Yoshinaga Y."/>
            <person name="Martin F.M."/>
            <person name="Grigoriev I.V."/>
            <person name="Hibbett D.S."/>
        </authorList>
    </citation>
    <scope>NUCLEOTIDE SEQUENCE [LARGE SCALE GENOMIC DNA]</scope>
    <source>
        <strain evidence="1 2">CBS 109695</strain>
    </source>
</reference>
<organism evidence="1 2">
    <name type="scientific">Athelia psychrophila</name>
    <dbReference type="NCBI Taxonomy" id="1759441"/>
    <lineage>
        <taxon>Eukaryota</taxon>
        <taxon>Fungi</taxon>
        <taxon>Dikarya</taxon>
        <taxon>Basidiomycota</taxon>
        <taxon>Agaricomycotina</taxon>
        <taxon>Agaricomycetes</taxon>
        <taxon>Agaricomycetidae</taxon>
        <taxon>Atheliales</taxon>
        <taxon>Atheliaceae</taxon>
        <taxon>Athelia</taxon>
    </lineage>
</organism>
<sequence>MSLRRYVPSMPANIFTLLPIAPTGPRILPGPLNAAGVPRRAVVYTPVDLIPAVPDVLRFSISLMMGVLLSVIARYRLQDRSLDEQERDAEYAEWILIDLEADDDEATKKSKEGSNFGKKDE</sequence>
<gene>
    <name evidence="1" type="ORF">FIBSPDRAFT_964047</name>
</gene>
<evidence type="ECO:0000313" key="2">
    <source>
        <dbReference type="Proteomes" id="UP000076532"/>
    </source>
</evidence>
<keyword evidence="2" id="KW-1185">Reference proteome</keyword>
<proteinExistence type="predicted"/>
<name>A0A165YAK8_9AGAM</name>
<dbReference type="Proteomes" id="UP000076532">
    <property type="component" value="Unassembled WGS sequence"/>
</dbReference>
<accession>A0A165YAK8</accession>
<protein>
    <submittedName>
        <fullName evidence="1">Uncharacterized protein</fullName>
    </submittedName>
</protein>